<evidence type="ECO:0000313" key="1">
    <source>
        <dbReference type="EMBL" id="MCG2419619.1"/>
    </source>
</evidence>
<dbReference type="EMBL" id="JAIRBA010000022">
    <property type="protein sequence ID" value="MCG2419619.1"/>
    <property type="molecule type" value="Genomic_DNA"/>
</dbReference>
<reference evidence="1" key="1">
    <citation type="submission" date="2021-09" db="EMBL/GenBank/DDBJ databases">
        <title>Genome of Aequorivita sp. strain F47161.</title>
        <authorList>
            <person name="Wang Y."/>
        </authorList>
    </citation>
    <scope>NUCLEOTIDE SEQUENCE</scope>
    <source>
        <strain evidence="1">F47161</strain>
    </source>
</reference>
<organism evidence="1 2">
    <name type="scientific">Aequorivita vitellina</name>
    <dbReference type="NCBI Taxonomy" id="2874475"/>
    <lineage>
        <taxon>Bacteria</taxon>
        <taxon>Pseudomonadati</taxon>
        <taxon>Bacteroidota</taxon>
        <taxon>Flavobacteriia</taxon>
        <taxon>Flavobacteriales</taxon>
        <taxon>Flavobacteriaceae</taxon>
        <taxon>Aequorivita</taxon>
    </lineage>
</organism>
<evidence type="ECO:0000313" key="2">
    <source>
        <dbReference type="Proteomes" id="UP001139461"/>
    </source>
</evidence>
<protein>
    <submittedName>
        <fullName evidence="1">Uncharacterized protein</fullName>
    </submittedName>
</protein>
<gene>
    <name evidence="1" type="ORF">K8089_11345</name>
</gene>
<proteinExistence type="predicted"/>
<dbReference type="PROSITE" id="PS51257">
    <property type="entry name" value="PROKAR_LIPOPROTEIN"/>
    <property type="match status" value="1"/>
</dbReference>
<dbReference type="RefSeq" id="WP_237603407.1">
    <property type="nucleotide sequence ID" value="NZ_JAIRBA010000022.1"/>
</dbReference>
<keyword evidence="2" id="KW-1185">Reference proteome</keyword>
<dbReference type="AlphaFoldDB" id="A0A9X1QXI1"/>
<accession>A0A9X1QXI1</accession>
<sequence length="85" mass="9933">MKIKPRIWQYAFILLFIFTLLSCQKEEASDQLPLQSQQIENFIDQSTASTIASEFIFDIKSKTSNEITYLKKEVEEVSPIQDEKK</sequence>
<comment type="caution">
    <text evidence="1">The sequence shown here is derived from an EMBL/GenBank/DDBJ whole genome shotgun (WGS) entry which is preliminary data.</text>
</comment>
<name>A0A9X1QXI1_9FLAO</name>
<dbReference type="Proteomes" id="UP001139461">
    <property type="component" value="Unassembled WGS sequence"/>
</dbReference>